<dbReference type="RefSeq" id="WP_284314937.1">
    <property type="nucleotide sequence ID" value="NZ_BSPC01000054.1"/>
</dbReference>
<evidence type="ECO:0000313" key="3">
    <source>
        <dbReference type="Proteomes" id="UP001156882"/>
    </source>
</evidence>
<accession>A0ABQ6CNJ7</accession>
<evidence type="ECO:0000313" key="2">
    <source>
        <dbReference type="EMBL" id="GLS21947.1"/>
    </source>
</evidence>
<sequence>MPRKIVVTEYISLDGVIEDPVGMENSGLGDWTGPFERGPEGDKFKHEEMLAAEAVLLGRVTYDAFAAVWPSVKDEAGFADRLNSMPKFVASNTLRRAEWHNTTILSGDVVDDIRTLKAQPGGDILVYGSTALVHALMPHGLIDAYNLMVYPTVLGRGKRLFPDGYASQLALAESKPLGSGIVLLRYGVGP</sequence>
<dbReference type="Pfam" id="PF01872">
    <property type="entry name" value="RibD_C"/>
    <property type="match status" value="1"/>
</dbReference>
<dbReference type="Proteomes" id="UP001156882">
    <property type="component" value="Unassembled WGS sequence"/>
</dbReference>
<dbReference type="SUPFAM" id="SSF53597">
    <property type="entry name" value="Dihydrofolate reductase-like"/>
    <property type="match status" value="1"/>
</dbReference>
<protein>
    <submittedName>
        <fullName evidence="2">Pyrimidine reductase</fullName>
    </submittedName>
</protein>
<gene>
    <name evidence="2" type="ORF">GCM10007874_49640</name>
</gene>
<name>A0ABQ6CNJ7_9HYPH</name>
<dbReference type="InterPro" id="IPR024072">
    <property type="entry name" value="DHFR-like_dom_sf"/>
</dbReference>
<reference evidence="3" key="1">
    <citation type="journal article" date="2019" name="Int. J. Syst. Evol. Microbiol.">
        <title>The Global Catalogue of Microorganisms (GCM) 10K type strain sequencing project: providing services to taxonomists for standard genome sequencing and annotation.</title>
        <authorList>
            <consortium name="The Broad Institute Genomics Platform"/>
            <consortium name="The Broad Institute Genome Sequencing Center for Infectious Disease"/>
            <person name="Wu L."/>
            <person name="Ma J."/>
        </authorList>
    </citation>
    <scope>NUCLEOTIDE SEQUENCE [LARGE SCALE GENOMIC DNA]</scope>
    <source>
        <strain evidence="3">NBRC 101365</strain>
    </source>
</reference>
<dbReference type="InterPro" id="IPR002734">
    <property type="entry name" value="RibDG_C"/>
</dbReference>
<dbReference type="Gene3D" id="3.40.430.10">
    <property type="entry name" value="Dihydrofolate Reductase, subunit A"/>
    <property type="match status" value="1"/>
</dbReference>
<proteinExistence type="predicted"/>
<evidence type="ECO:0000259" key="1">
    <source>
        <dbReference type="Pfam" id="PF01872"/>
    </source>
</evidence>
<feature type="domain" description="Bacterial bifunctional deaminase-reductase C-terminal" evidence="1">
    <location>
        <begin position="3"/>
        <end position="183"/>
    </location>
</feature>
<dbReference type="PANTHER" id="PTHR38011">
    <property type="entry name" value="DIHYDROFOLATE REDUCTASE FAMILY PROTEIN (AFU_ORTHOLOGUE AFUA_8G06820)"/>
    <property type="match status" value="1"/>
</dbReference>
<dbReference type="EMBL" id="BSPC01000054">
    <property type="protein sequence ID" value="GLS21947.1"/>
    <property type="molecule type" value="Genomic_DNA"/>
</dbReference>
<dbReference type="PANTHER" id="PTHR38011:SF11">
    <property type="entry name" value="2,5-DIAMINO-6-RIBOSYLAMINO-4(3H)-PYRIMIDINONE 5'-PHOSPHATE REDUCTASE"/>
    <property type="match status" value="1"/>
</dbReference>
<comment type="caution">
    <text evidence="2">The sequence shown here is derived from an EMBL/GenBank/DDBJ whole genome shotgun (WGS) entry which is preliminary data.</text>
</comment>
<keyword evidence="3" id="KW-1185">Reference proteome</keyword>
<dbReference type="InterPro" id="IPR050765">
    <property type="entry name" value="Riboflavin_Biosynth_HTPR"/>
</dbReference>
<organism evidence="2 3">
    <name type="scientific">Labrys miyagiensis</name>
    <dbReference type="NCBI Taxonomy" id="346912"/>
    <lineage>
        <taxon>Bacteria</taxon>
        <taxon>Pseudomonadati</taxon>
        <taxon>Pseudomonadota</taxon>
        <taxon>Alphaproteobacteria</taxon>
        <taxon>Hyphomicrobiales</taxon>
        <taxon>Xanthobacteraceae</taxon>
        <taxon>Labrys</taxon>
    </lineage>
</organism>